<evidence type="ECO:0000256" key="1">
    <source>
        <dbReference type="ARBA" id="ARBA00004123"/>
    </source>
</evidence>
<dbReference type="GO" id="GO:0006355">
    <property type="term" value="P:regulation of DNA-templated transcription"/>
    <property type="evidence" value="ECO:0007669"/>
    <property type="project" value="UniProtKB-ARBA"/>
</dbReference>
<evidence type="ECO:0000256" key="8">
    <source>
        <dbReference type="ARBA" id="ARBA00023163"/>
    </source>
</evidence>
<name>A0A1S4FYK9_AEDAE</name>
<dbReference type="Pfam" id="PF07776">
    <property type="entry name" value="zf-AD"/>
    <property type="match status" value="1"/>
</dbReference>
<dbReference type="InParanoid" id="A0A1S4FYK9"/>
<dbReference type="OrthoDB" id="6077919at2759"/>
<evidence type="ECO:0000256" key="3">
    <source>
        <dbReference type="ARBA" id="ARBA00022737"/>
    </source>
</evidence>
<dbReference type="PROSITE" id="PS51915">
    <property type="entry name" value="ZAD"/>
    <property type="match status" value="1"/>
</dbReference>
<dbReference type="FunFam" id="3.30.160.60:FF:000624">
    <property type="entry name" value="zinc finger protein 697"/>
    <property type="match status" value="1"/>
</dbReference>
<evidence type="ECO:0000256" key="5">
    <source>
        <dbReference type="ARBA" id="ARBA00022833"/>
    </source>
</evidence>
<keyword evidence="4" id="KW-0863">Zinc-finger</keyword>
<evidence type="ECO:0000256" key="4">
    <source>
        <dbReference type="ARBA" id="ARBA00022771"/>
    </source>
</evidence>
<dbReference type="FunFam" id="3.30.160.60:FF:000156">
    <property type="entry name" value="Zinc finger protein 568"/>
    <property type="match status" value="1"/>
</dbReference>
<protein>
    <submittedName>
        <fullName evidence="11">Uncharacterized protein</fullName>
    </submittedName>
</protein>
<gene>
    <name evidence="11" type="primary">5577682</name>
</gene>
<dbReference type="EnsemblMetazoa" id="AAEL013321-RA">
    <property type="protein sequence ID" value="AAEL013321-PA"/>
    <property type="gene ID" value="AAEL013321"/>
</dbReference>
<dbReference type="InterPro" id="IPR036236">
    <property type="entry name" value="Znf_C2H2_sf"/>
</dbReference>
<dbReference type="InterPro" id="IPR050331">
    <property type="entry name" value="Zinc_finger"/>
</dbReference>
<dbReference type="GO" id="GO:0008270">
    <property type="term" value="F:zinc ion binding"/>
    <property type="evidence" value="ECO:0007669"/>
    <property type="project" value="UniProtKB-UniRule"/>
</dbReference>
<dbReference type="Gene3D" id="3.30.160.60">
    <property type="entry name" value="Classic Zinc Finger"/>
    <property type="match status" value="5"/>
</dbReference>
<proteinExistence type="predicted"/>
<feature type="compositionally biased region" description="Acidic residues" evidence="10">
    <location>
        <begin position="210"/>
        <end position="220"/>
    </location>
</feature>
<evidence type="ECO:0000256" key="10">
    <source>
        <dbReference type="SAM" id="MobiDB-lite"/>
    </source>
</evidence>
<dbReference type="Pfam" id="PF00096">
    <property type="entry name" value="zf-C2H2"/>
    <property type="match status" value="3"/>
</dbReference>
<dbReference type="InterPro" id="IPR012934">
    <property type="entry name" value="Znf_AD"/>
</dbReference>
<dbReference type="SUPFAM" id="SSF57716">
    <property type="entry name" value="Glucocorticoid receptor-like (DNA-binding domain)"/>
    <property type="match status" value="1"/>
</dbReference>
<keyword evidence="2" id="KW-0479">Metal-binding</keyword>
<dbReference type="AlphaFoldDB" id="A0A1S4FYK9"/>
<dbReference type="PROSITE" id="PS00028">
    <property type="entry name" value="ZINC_FINGER_C2H2_1"/>
    <property type="match status" value="5"/>
</dbReference>
<dbReference type="SMART" id="SM00355">
    <property type="entry name" value="ZnF_C2H2"/>
    <property type="match status" value="5"/>
</dbReference>
<dbReference type="GO" id="GO:0003677">
    <property type="term" value="F:DNA binding"/>
    <property type="evidence" value="ECO:0007669"/>
    <property type="project" value="UniProtKB-KW"/>
</dbReference>
<keyword evidence="9" id="KW-0539">Nucleus</keyword>
<feature type="compositionally biased region" description="Basic and acidic residues" evidence="10">
    <location>
        <begin position="238"/>
        <end position="254"/>
    </location>
</feature>
<keyword evidence="7" id="KW-0238">DNA-binding</keyword>
<dbReference type="FunFam" id="3.30.160.60:FF:000325">
    <property type="entry name" value="ZFP90 zinc finger protein"/>
    <property type="match status" value="1"/>
</dbReference>
<keyword evidence="5" id="KW-0862">Zinc</keyword>
<dbReference type="SUPFAM" id="SSF57667">
    <property type="entry name" value="beta-beta-alpha zinc fingers"/>
    <property type="match status" value="3"/>
</dbReference>
<feature type="compositionally biased region" description="Acidic residues" evidence="10">
    <location>
        <begin position="181"/>
        <end position="190"/>
    </location>
</feature>
<reference evidence="11 12" key="1">
    <citation type="submission" date="2017-06" db="EMBL/GenBank/DDBJ databases">
        <title>Aedes aegypti genome working group (AGWG) sequencing and assembly.</title>
        <authorList>
            <consortium name="Aedes aegypti Genome Working Group (AGWG)"/>
            <person name="Matthews B.J."/>
        </authorList>
    </citation>
    <scope>NUCLEOTIDE SEQUENCE [LARGE SCALE GENOMIC DNA]</scope>
    <source>
        <strain evidence="11 12">LVP_AGWG</strain>
    </source>
</reference>
<evidence type="ECO:0000313" key="11">
    <source>
        <dbReference type="EnsemblMetazoa" id="AAEL013321-PA"/>
    </source>
</evidence>
<dbReference type="Proteomes" id="UP000008820">
    <property type="component" value="Chromosome 3"/>
</dbReference>
<dbReference type="GO" id="GO:0005634">
    <property type="term" value="C:nucleus"/>
    <property type="evidence" value="ECO:0007669"/>
    <property type="project" value="UniProtKB-SubCell"/>
</dbReference>
<keyword evidence="3" id="KW-0677">Repeat</keyword>
<organism evidence="11 12">
    <name type="scientific">Aedes aegypti</name>
    <name type="common">Yellowfever mosquito</name>
    <name type="synonym">Culex aegypti</name>
    <dbReference type="NCBI Taxonomy" id="7159"/>
    <lineage>
        <taxon>Eukaryota</taxon>
        <taxon>Metazoa</taxon>
        <taxon>Ecdysozoa</taxon>
        <taxon>Arthropoda</taxon>
        <taxon>Hexapoda</taxon>
        <taxon>Insecta</taxon>
        <taxon>Pterygota</taxon>
        <taxon>Neoptera</taxon>
        <taxon>Endopterygota</taxon>
        <taxon>Diptera</taxon>
        <taxon>Nematocera</taxon>
        <taxon>Culicoidea</taxon>
        <taxon>Culicidae</taxon>
        <taxon>Culicinae</taxon>
        <taxon>Aedini</taxon>
        <taxon>Aedes</taxon>
        <taxon>Stegomyia</taxon>
    </lineage>
</organism>
<keyword evidence="6" id="KW-0805">Transcription regulation</keyword>
<evidence type="ECO:0000256" key="6">
    <source>
        <dbReference type="ARBA" id="ARBA00023015"/>
    </source>
</evidence>
<comment type="subcellular location">
    <subcellularLocation>
        <location evidence="1">Nucleus</location>
    </subcellularLocation>
</comment>
<feature type="region of interest" description="Disordered" evidence="10">
    <location>
        <begin position="154"/>
        <end position="257"/>
    </location>
</feature>
<reference evidence="11" key="2">
    <citation type="submission" date="2020-05" db="UniProtKB">
        <authorList>
            <consortium name="EnsemblMetazoa"/>
        </authorList>
    </citation>
    <scope>IDENTIFICATION</scope>
    <source>
        <strain evidence="11">LVP_AGWG</strain>
    </source>
</reference>
<evidence type="ECO:0000256" key="9">
    <source>
        <dbReference type="ARBA" id="ARBA00023242"/>
    </source>
</evidence>
<feature type="compositionally biased region" description="Acidic residues" evidence="10">
    <location>
        <begin position="156"/>
        <end position="166"/>
    </location>
</feature>
<dbReference type="PANTHER" id="PTHR16515">
    <property type="entry name" value="PR DOMAIN ZINC FINGER PROTEIN"/>
    <property type="match status" value="1"/>
</dbReference>
<dbReference type="VEuPathDB" id="VectorBase:AAEL013321"/>
<keyword evidence="12" id="KW-1185">Reference proteome</keyword>
<dbReference type="InterPro" id="IPR013087">
    <property type="entry name" value="Znf_C2H2_type"/>
</dbReference>
<evidence type="ECO:0000256" key="2">
    <source>
        <dbReference type="ARBA" id="ARBA00022723"/>
    </source>
</evidence>
<dbReference type="PROSITE" id="PS50157">
    <property type="entry name" value="ZINC_FINGER_C2H2_2"/>
    <property type="match status" value="5"/>
</dbReference>
<keyword evidence="8" id="KW-0804">Transcription</keyword>
<dbReference type="FunCoup" id="A0A1S4FYK9">
    <property type="interactions" value="454"/>
</dbReference>
<dbReference type="Gene3D" id="3.40.1800.20">
    <property type="match status" value="1"/>
</dbReference>
<evidence type="ECO:0000256" key="7">
    <source>
        <dbReference type="ARBA" id="ARBA00023125"/>
    </source>
</evidence>
<dbReference type="PANTHER" id="PTHR16515:SF49">
    <property type="entry name" value="GASTRULA ZINC FINGER PROTEIN XLCGF49.1-LIKE-RELATED"/>
    <property type="match status" value="1"/>
</dbReference>
<accession>A0A1S4FYK9</accession>
<dbReference type="Pfam" id="PF13912">
    <property type="entry name" value="zf-C2H2_6"/>
    <property type="match status" value="1"/>
</dbReference>
<dbReference type="FunFam" id="3.30.160.60:FF:002343">
    <property type="entry name" value="Zinc finger protein 33A"/>
    <property type="match status" value="1"/>
</dbReference>
<dbReference type="SMART" id="SM00868">
    <property type="entry name" value="zf-AD"/>
    <property type="match status" value="1"/>
</dbReference>
<evidence type="ECO:0000313" key="12">
    <source>
        <dbReference type="Proteomes" id="UP000008820"/>
    </source>
</evidence>
<sequence length="738" mass="81451">MSSLNPEWNVTCRVCLQEGEIRSLFDICPESNLSYGAKVMQCSSVDIRPDDSLPDRICVQCIEDLRVAYRFRVNCESSDAILQSYREVAKGGSVGQGGTEVDFDTRSTTSEIQIPISSDVLYSYKPPSGLNVKLVSKEKTVLLENNGEIIICAPTGDEDELLEDESTEKGSPRPLVAPEPESFDDVDDDSLITFDDALPPSQTSQAGDVKEEDLESDDEGQEVRSKLMDDDLVETAEEDSHTVDDREGSMKQPDDSSADIFFDAELVYMGGKEDDILNQLASIKRESDVDDWEVIYDDEENSEEYFQKISQPKASNLDLKELGQFTVADTKQSTPISPNSSGLMKTIQTIRKANVPNEEKPTIENIVTKPGPDGSLETVIRVKRNLKPTKQQHVCKFCNSSYKYKHALETHLRRHRGDKPYKCSECDKAFVVPFELRRHMRTHTGAKPYKCKFCERKFSDFGSKIKHERTHTGERPYVCDICDKSFTYSHVLNSHMLVHTGVKKYSCPECGKRFAKSHHLKSHRNIHVRTGASSNNLSKTLLTNGLPMISLDDVPLDADSPIGTVVDDDALDLDQAGVVVPSHVDQLLIAEGMVDSRSNDFQLEDPGIGGVSNPFGQLVNISDYMTISAKSDPPDPTSTASIGAIMMGDDDDDDDVGCGVIHGDVVGRGQVGDDDPLLNVVTVLTAGQMPGLVGGDYGNIQIINGLTDNNLGTIQIPGKHITTSCFKTPVTTTYWTRH</sequence>